<dbReference type="OrthoDB" id="9805821at2"/>
<dbReference type="Gene3D" id="3.40.710.10">
    <property type="entry name" value="DD-peptidase/beta-lactamase superfamily"/>
    <property type="match status" value="1"/>
</dbReference>
<comment type="catalytic activity">
    <reaction evidence="1">
        <text>Hydrolysis of terminal non-reducing N-acetyl-D-hexosamine residues in N-acetyl-beta-D-hexosaminides.</text>
        <dbReference type="EC" id="3.2.1.52"/>
    </reaction>
</comment>
<dbReference type="InterPro" id="IPR017853">
    <property type="entry name" value="GH"/>
</dbReference>
<comment type="similarity">
    <text evidence="2">Belongs to the glycosyl hydrolase 3 family.</text>
</comment>
<evidence type="ECO:0000259" key="8">
    <source>
        <dbReference type="Pfam" id="PF00933"/>
    </source>
</evidence>
<dbReference type="GO" id="GO:0005975">
    <property type="term" value="P:carbohydrate metabolic process"/>
    <property type="evidence" value="ECO:0007669"/>
    <property type="project" value="InterPro"/>
</dbReference>
<evidence type="ECO:0000313" key="9">
    <source>
        <dbReference type="EMBL" id="TRO67134.1"/>
    </source>
</evidence>
<dbReference type="AlphaFoldDB" id="A0A550I828"/>
<dbReference type="InterPro" id="IPR036962">
    <property type="entry name" value="Glyco_hydro_3_N_sf"/>
</dbReference>
<dbReference type="InterPro" id="IPR019800">
    <property type="entry name" value="Glyco_hydro_3_AS"/>
</dbReference>
<dbReference type="GO" id="GO:0004563">
    <property type="term" value="F:beta-N-acetylhexosaminidase activity"/>
    <property type="evidence" value="ECO:0007669"/>
    <property type="project" value="UniProtKB-EC"/>
</dbReference>
<dbReference type="PROSITE" id="PS00775">
    <property type="entry name" value="GLYCOSYL_HYDROL_F3"/>
    <property type="match status" value="1"/>
</dbReference>
<reference evidence="9 10" key="1">
    <citation type="submission" date="2019-06" db="EMBL/GenBank/DDBJ databases">
        <title>Gramella sabulilitoris sp. nov., isolated from a marine sand.</title>
        <authorList>
            <person name="Yoon J.-H."/>
        </authorList>
    </citation>
    <scope>NUCLEOTIDE SEQUENCE [LARGE SCALE GENOMIC DNA]</scope>
    <source>
        <strain evidence="9 10">HSMS-1</strain>
    </source>
</reference>
<evidence type="ECO:0000256" key="5">
    <source>
        <dbReference type="ARBA" id="ARBA00023295"/>
    </source>
</evidence>
<evidence type="ECO:0000256" key="4">
    <source>
        <dbReference type="ARBA" id="ARBA00022801"/>
    </source>
</evidence>
<dbReference type="PANTHER" id="PTHR30480:SF13">
    <property type="entry name" value="BETA-HEXOSAMINIDASE"/>
    <property type="match status" value="1"/>
</dbReference>
<evidence type="ECO:0000259" key="7">
    <source>
        <dbReference type="Pfam" id="PF00144"/>
    </source>
</evidence>
<dbReference type="PANTHER" id="PTHR30480">
    <property type="entry name" value="BETA-HEXOSAMINIDASE-RELATED"/>
    <property type="match status" value="1"/>
</dbReference>
<dbReference type="SUPFAM" id="SSF56601">
    <property type="entry name" value="beta-lactamase/transpeptidase-like"/>
    <property type="match status" value="1"/>
</dbReference>
<proteinExistence type="inferred from homology"/>
<dbReference type="GO" id="GO:0009254">
    <property type="term" value="P:peptidoglycan turnover"/>
    <property type="evidence" value="ECO:0007669"/>
    <property type="project" value="TreeGrafter"/>
</dbReference>
<dbReference type="Proteomes" id="UP000315131">
    <property type="component" value="Unassembled WGS sequence"/>
</dbReference>
<keyword evidence="6" id="KW-0732">Signal</keyword>
<accession>A0A550I828</accession>
<keyword evidence="10" id="KW-1185">Reference proteome</keyword>
<keyword evidence="5" id="KW-0326">Glycosidase</keyword>
<sequence length="984" mass="110737">MQIPRSTLKFFLLFLVFTLSSFGQTNKVSKPDFLKYEYNTWVDSVMQTLTNREKIAQLFMVPAYSNKGGQHLEELLSLVQKEKIGGIVFMQGNPEKQVKMMNQLQKASQIPLLGATDAEWGLGMRLKQTISFPYQMALGAVQNEDLIYKMGEEIARQLQRAGLHMNFAPVVDVNNNPNNPVINYRSFGEDKYNVVTKSLAYIQGMQDHNLLVTAKHFPGHGDTDTDSHLALPRINHDIKRLDSIEIYPFKKVIDAGVSGIMVAHLDIPALDSTQTPSTLSKPIVTNLLKNQLGFKGLVVSDAMNMKGVTKGNEPGIVDKDAILAGNDLIEFSEDISKAIAETEKALKQGILTEEDLNKRLRKILAAKKWVGLDNYVSISPDGIYDDLNTNNALLLNRKLTGASLTVLKNKKNLLPLKRLDTLKIASISIGEERQTKFQKTLGLYTRVKHFQLDREAGKREVLKLQQELGNYNLVIIGLHDFSIRPQNVLKLSEEVKEFVAKFSKSGNTIFAIFKNPYVLDKLENIEQAAGLIVAYQDSPVSQELTAQLIFGGIGASGRLPVSIGKKFQLGSGLDLDGGIRLGYTLPEDVGMDSFVLNSKIDSLMQEAMDARAIPGGEVLVARKGMVVFYKAYGFQNYTDTLRVKKDDLYDLASITKISSTLPVLMQLVDEGKFDLEAGINEYLPYFENSNKADIPFRDILAHQARFKPWIPYWKNTLRNNGSFKWNTFKQDSSRRFPIKINDQLWLHRNYKKKIFKAIKKSPLEKEAAYKYSGLAFYLTPEIIERITGESFRKVLDERIFDKVGASTLTYNPVKKFPLSRIIPTENDFLFRREAIHGTVHDEGAIMMGGVSGNAGLFSNANDLAKLMQMYLNMGEYGGQRFIQTKTLKDFSTTQFAENNNRRGLGFDKPYLKYAGEDSNTSKSASKSSFGHTGFTGTMAWADPEKDLVYIFLSNRVIPNRENTRLYKLNTKTKIQQAIYDAILD</sequence>
<evidence type="ECO:0000256" key="6">
    <source>
        <dbReference type="SAM" id="SignalP"/>
    </source>
</evidence>
<dbReference type="InterPro" id="IPR012338">
    <property type="entry name" value="Beta-lactam/transpept-like"/>
</dbReference>
<dbReference type="InterPro" id="IPR036881">
    <property type="entry name" value="Glyco_hydro_3_C_sf"/>
</dbReference>
<dbReference type="InterPro" id="IPR001764">
    <property type="entry name" value="Glyco_hydro_3_N"/>
</dbReference>
<feature type="domain" description="Glycoside hydrolase family 3 N-terminal" evidence="8">
    <location>
        <begin position="52"/>
        <end position="364"/>
    </location>
</feature>
<feature type="domain" description="Beta-lactamase-related" evidence="7">
    <location>
        <begin position="600"/>
        <end position="965"/>
    </location>
</feature>
<dbReference type="Pfam" id="PF00144">
    <property type="entry name" value="Beta-lactamase"/>
    <property type="match status" value="1"/>
</dbReference>
<evidence type="ECO:0000256" key="2">
    <source>
        <dbReference type="ARBA" id="ARBA00005336"/>
    </source>
</evidence>
<comment type="caution">
    <text evidence="9">The sequence shown here is derived from an EMBL/GenBank/DDBJ whole genome shotgun (WGS) entry which is preliminary data.</text>
</comment>
<gene>
    <name evidence="9" type="ORF">FGM01_04420</name>
</gene>
<feature type="chain" id="PRO_5021709571" description="beta-N-acetylhexosaminidase" evidence="6">
    <location>
        <begin position="24"/>
        <end position="984"/>
    </location>
</feature>
<evidence type="ECO:0000313" key="10">
    <source>
        <dbReference type="Proteomes" id="UP000315131"/>
    </source>
</evidence>
<protein>
    <recommendedName>
        <fullName evidence="3">beta-N-acetylhexosaminidase</fullName>
        <ecNumber evidence="3">3.2.1.52</ecNumber>
    </recommendedName>
</protein>
<dbReference type="EC" id="3.2.1.52" evidence="3"/>
<dbReference type="Pfam" id="PF00933">
    <property type="entry name" value="Glyco_hydro_3"/>
    <property type="match status" value="1"/>
</dbReference>
<evidence type="ECO:0000256" key="3">
    <source>
        <dbReference type="ARBA" id="ARBA00012663"/>
    </source>
</evidence>
<dbReference type="InterPro" id="IPR050226">
    <property type="entry name" value="NagZ_Beta-hexosaminidase"/>
</dbReference>
<dbReference type="SUPFAM" id="SSF51445">
    <property type="entry name" value="(Trans)glycosidases"/>
    <property type="match status" value="1"/>
</dbReference>
<dbReference type="InterPro" id="IPR001466">
    <property type="entry name" value="Beta-lactam-related"/>
</dbReference>
<organism evidence="9 10">
    <name type="scientific">Christiangramia sabulilitoris</name>
    <dbReference type="NCBI Taxonomy" id="2583991"/>
    <lineage>
        <taxon>Bacteria</taxon>
        <taxon>Pseudomonadati</taxon>
        <taxon>Bacteroidota</taxon>
        <taxon>Flavobacteriia</taxon>
        <taxon>Flavobacteriales</taxon>
        <taxon>Flavobacteriaceae</taxon>
        <taxon>Christiangramia</taxon>
    </lineage>
</organism>
<dbReference type="EMBL" id="VHSF01000001">
    <property type="protein sequence ID" value="TRO67134.1"/>
    <property type="molecule type" value="Genomic_DNA"/>
</dbReference>
<dbReference type="PRINTS" id="PR00133">
    <property type="entry name" value="GLHYDRLASE3"/>
</dbReference>
<evidence type="ECO:0000256" key="1">
    <source>
        <dbReference type="ARBA" id="ARBA00001231"/>
    </source>
</evidence>
<feature type="signal peptide" evidence="6">
    <location>
        <begin position="1"/>
        <end position="23"/>
    </location>
</feature>
<dbReference type="RefSeq" id="WP_143409914.1">
    <property type="nucleotide sequence ID" value="NZ_VHSF01000001.1"/>
</dbReference>
<dbReference type="Gene3D" id="3.20.20.300">
    <property type="entry name" value="Glycoside hydrolase, family 3, N-terminal domain"/>
    <property type="match status" value="1"/>
</dbReference>
<keyword evidence="4 9" id="KW-0378">Hydrolase</keyword>
<name>A0A550I828_9FLAO</name>
<dbReference type="Gene3D" id="3.40.50.1700">
    <property type="entry name" value="Glycoside hydrolase family 3 C-terminal domain"/>
    <property type="match status" value="1"/>
</dbReference>